<organism evidence="1 2">
    <name type="scientific">Violaceomyces palustris</name>
    <dbReference type="NCBI Taxonomy" id="1673888"/>
    <lineage>
        <taxon>Eukaryota</taxon>
        <taxon>Fungi</taxon>
        <taxon>Dikarya</taxon>
        <taxon>Basidiomycota</taxon>
        <taxon>Ustilaginomycotina</taxon>
        <taxon>Ustilaginomycetes</taxon>
        <taxon>Violaceomycetales</taxon>
        <taxon>Violaceomycetaceae</taxon>
        <taxon>Violaceomyces</taxon>
    </lineage>
</organism>
<keyword evidence="2" id="KW-1185">Reference proteome</keyword>
<gene>
    <name evidence="1" type="ORF">IE53DRAFT_318694</name>
</gene>
<dbReference type="Proteomes" id="UP000245626">
    <property type="component" value="Unassembled WGS sequence"/>
</dbReference>
<accession>A0ACD0NST7</accession>
<evidence type="ECO:0000313" key="2">
    <source>
        <dbReference type="Proteomes" id="UP000245626"/>
    </source>
</evidence>
<protein>
    <submittedName>
        <fullName evidence="1">ICMT-domain-containing protein</fullName>
    </submittedName>
</protein>
<sequence length="230" mass="26686">MGLTLPNAFRFFLLLPTTSNDTLGEPFWKDPRLNLYLFSWSLFHLAEFFVTARYNPTRLLTDSFLLNNGVTYHVAHSFGLIEFILTSLLFPPPSQHWLFGSQALGIKPLHLSWIGLALILLGQFLRSLAMIQASDNFSHTIASTKRHDHRLVKEGVYSFSRHPSYFGFFYWALGTQILLVNPLSTLGFSLVLWKFFNSRIKHEEIHLVKFFGQEYLDYRRRVGTKLPFIP</sequence>
<proteinExistence type="predicted"/>
<reference evidence="1 2" key="1">
    <citation type="journal article" date="2018" name="Mol. Biol. Evol.">
        <title>Broad Genomic Sampling Reveals a Smut Pathogenic Ancestry of the Fungal Clade Ustilaginomycotina.</title>
        <authorList>
            <person name="Kijpornyongpan T."/>
            <person name="Mondo S.J."/>
            <person name="Barry K."/>
            <person name="Sandor L."/>
            <person name="Lee J."/>
            <person name="Lipzen A."/>
            <person name="Pangilinan J."/>
            <person name="LaButti K."/>
            <person name="Hainaut M."/>
            <person name="Henrissat B."/>
            <person name="Grigoriev I.V."/>
            <person name="Spatafora J.W."/>
            <person name="Aime M.C."/>
        </authorList>
    </citation>
    <scope>NUCLEOTIDE SEQUENCE [LARGE SCALE GENOMIC DNA]</scope>
    <source>
        <strain evidence="1 2">SA 807</strain>
    </source>
</reference>
<name>A0ACD0NST7_9BASI</name>
<dbReference type="EMBL" id="KZ820137">
    <property type="protein sequence ID" value="PWN48822.1"/>
    <property type="molecule type" value="Genomic_DNA"/>
</dbReference>
<evidence type="ECO:0000313" key="1">
    <source>
        <dbReference type="EMBL" id="PWN48822.1"/>
    </source>
</evidence>